<reference evidence="2 3" key="1">
    <citation type="journal article" date="2018" name="Front. Plant Sci.">
        <title>Red Clover (Trifolium pratense) and Zigzag Clover (T. medium) - A Picture of Genomic Similarities and Differences.</title>
        <authorList>
            <person name="Dluhosova J."/>
            <person name="Istvanek J."/>
            <person name="Nedelnik J."/>
            <person name="Repkova J."/>
        </authorList>
    </citation>
    <scope>NUCLEOTIDE SEQUENCE [LARGE SCALE GENOMIC DNA]</scope>
    <source>
        <strain evidence="3">cv. 10/8</strain>
        <tissue evidence="2">Leaf</tissue>
    </source>
</reference>
<comment type="caution">
    <text evidence="2">The sequence shown here is derived from an EMBL/GenBank/DDBJ whole genome shotgun (WGS) entry which is preliminary data.</text>
</comment>
<protein>
    <submittedName>
        <fullName evidence="2">Uncharacterized protein</fullName>
    </submittedName>
</protein>
<dbReference type="Proteomes" id="UP000265520">
    <property type="component" value="Unassembled WGS sequence"/>
</dbReference>
<feature type="region of interest" description="Disordered" evidence="1">
    <location>
        <begin position="1"/>
        <end position="29"/>
    </location>
</feature>
<feature type="non-terminal residue" evidence="2">
    <location>
        <position position="1"/>
    </location>
</feature>
<evidence type="ECO:0000313" key="3">
    <source>
        <dbReference type="Proteomes" id="UP000265520"/>
    </source>
</evidence>
<organism evidence="2 3">
    <name type="scientific">Trifolium medium</name>
    <dbReference type="NCBI Taxonomy" id="97028"/>
    <lineage>
        <taxon>Eukaryota</taxon>
        <taxon>Viridiplantae</taxon>
        <taxon>Streptophyta</taxon>
        <taxon>Embryophyta</taxon>
        <taxon>Tracheophyta</taxon>
        <taxon>Spermatophyta</taxon>
        <taxon>Magnoliopsida</taxon>
        <taxon>eudicotyledons</taxon>
        <taxon>Gunneridae</taxon>
        <taxon>Pentapetalae</taxon>
        <taxon>rosids</taxon>
        <taxon>fabids</taxon>
        <taxon>Fabales</taxon>
        <taxon>Fabaceae</taxon>
        <taxon>Papilionoideae</taxon>
        <taxon>50 kb inversion clade</taxon>
        <taxon>NPAAA clade</taxon>
        <taxon>Hologalegina</taxon>
        <taxon>IRL clade</taxon>
        <taxon>Trifolieae</taxon>
        <taxon>Trifolium</taxon>
    </lineage>
</organism>
<evidence type="ECO:0000256" key="1">
    <source>
        <dbReference type="SAM" id="MobiDB-lite"/>
    </source>
</evidence>
<proteinExistence type="predicted"/>
<keyword evidence="3" id="KW-1185">Reference proteome</keyword>
<dbReference type="EMBL" id="LXQA010348025">
    <property type="protein sequence ID" value="MCI45754.1"/>
    <property type="molecule type" value="Genomic_DNA"/>
</dbReference>
<feature type="non-terminal residue" evidence="2">
    <location>
        <position position="29"/>
    </location>
</feature>
<name>A0A392SC30_9FABA</name>
<sequence>DNSTVESVADKQVEVEPTTTAEDVADVDN</sequence>
<evidence type="ECO:0000313" key="2">
    <source>
        <dbReference type="EMBL" id="MCI45754.1"/>
    </source>
</evidence>
<accession>A0A392SC30</accession>
<dbReference type="AlphaFoldDB" id="A0A392SC30"/>